<organism evidence="2 3">
    <name type="scientific">Hyella patelloides LEGE 07179</name>
    <dbReference type="NCBI Taxonomy" id="945734"/>
    <lineage>
        <taxon>Bacteria</taxon>
        <taxon>Bacillati</taxon>
        <taxon>Cyanobacteriota</taxon>
        <taxon>Cyanophyceae</taxon>
        <taxon>Pleurocapsales</taxon>
        <taxon>Hyellaceae</taxon>
        <taxon>Hyella</taxon>
    </lineage>
</organism>
<sequence>MNTPSKKKLIWFFVFMIIYLSNNVTVMVITLIINVIAVTLNVNP</sequence>
<dbReference type="EMBL" id="CAACVJ010000146">
    <property type="protein sequence ID" value="VEP13960.1"/>
    <property type="molecule type" value="Genomic_DNA"/>
</dbReference>
<dbReference type="AlphaFoldDB" id="A0A563VRE8"/>
<gene>
    <name evidence="2" type="ORF">H1P_230024</name>
</gene>
<feature type="transmembrane region" description="Helical" evidence="1">
    <location>
        <begin position="12"/>
        <end position="37"/>
    </location>
</feature>
<keyword evidence="1" id="KW-0472">Membrane</keyword>
<accession>A0A563VRE8</accession>
<proteinExistence type="predicted"/>
<protein>
    <submittedName>
        <fullName evidence="2">Uncharacterized protein</fullName>
    </submittedName>
</protein>
<evidence type="ECO:0000256" key="1">
    <source>
        <dbReference type="SAM" id="Phobius"/>
    </source>
</evidence>
<name>A0A563VRE8_9CYAN</name>
<reference evidence="2 3" key="1">
    <citation type="submission" date="2019-01" db="EMBL/GenBank/DDBJ databases">
        <authorList>
            <person name="Brito A."/>
        </authorList>
    </citation>
    <scope>NUCLEOTIDE SEQUENCE [LARGE SCALE GENOMIC DNA]</scope>
    <source>
        <strain evidence="2">1</strain>
    </source>
</reference>
<keyword evidence="1" id="KW-0812">Transmembrane</keyword>
<evidence type="ECO:0000313" key="2">
    <source>
        <dbReference type="EMBL" id="VEP13960.1"/>
    </source>
</evidence>
<dbReference type="Proteomes" id="UP000320055">
    <property type="component" value="Unassembled WGS sequence"/>
</dbReference>
<keyword evidence="3" id="KW-1185">Reference proteome</keyword>
<evidence type="ECO:0000313" key="3">
    <source>
        <dbReference type="Proteomes" id="UP000320055"/>
    </source>
</evidence>
<keyword evidence="1" id="KW-1133">Transmembrane helix</keyword>